<dbReference type="EMBL" id="JBBPFD010000011">
    <property type="protein sequence ID" value="KAK7907342.1"/>
    <property type="molecule type" value="Genomic_DNA"/>
</dbReference>
<evidence type="ECO:0000256" key="1">
    <source>
        <dbReference type="SAM" id="MobiDB-lite"/>
    </source>
</evidence>
<protein>
    <submittedName>
        <fullName evidence="2">Uncharacterized protein</fullName>
    </submittedName>
</protein>
<feature type="compositionally biased region" description="Basic and acidic residues" evidence="1">
    <location>
        <begin position="136"/>
        <end position="154"/>
    </location>
</feature>
<keyword evidence="3" id="KW-1185">Reference proteome</keyword>
<proteinExistence type="predicted"/>
<dbReference type="AlphaFoldDB" id="A0AAW0NU51"/>
<feature type="region of interest" description="Disordered" evidence="1">
    <location>
        <begin position="131"/>
        <end position="154"/>
    </location>
</feature>
<sequence>MELPRKFPYFLQDILVDPVFYEVGNFHFQEQGLSKSPHSRCLTWDQPRRSALSGDGSRLKEMSLRSQRDVSLHVESLLIPGASSVWTSHRLGSGSVLGGFSRGPCLCHNGSLSPPSRLLAKLGRVNIYQPPTTMAEQRRKERSSACEATETPRA</sequence>
<comment type="caution">
    <text evidence="2">The sequence shown here is derived from an EMBL/GenBank/DDBJ whole genome shotgun (WGS) entry which is preliminary data.</text>
</comment>
<reference evidence="3" key="1">
    <citation type="submission" date="2024-04" db="EMBL/GenBank/DDBJ databases">
        <title>Salinicola lusitanus LLJ914,a marine bacterium isolated from the Okinawa Trough.</title>
        <authorList>
            <person name="Li J."/>
        </authorList>
    </citation>
    <scope>NUCLEOTIDE SEQUENCE [LARGE SCALE GENOMIC DNA]</scope>
</reference>
<name>A0AAW0NU51_9GOBI</name>
<organism evidence="2 3">
    <name type="scientific">Mugilogobius chulae</name>
    <name type="common">yellowstripe goby</name>
    <dbReference type="NCBI Taxonomy" id="88201"/>
    <lineage>
        <taxon>Eukaryota</taxon>
        <taxon>Metazoa</taxon>
        <taxon>Chordata</taxon>
        <taxon>Craniata</taxon>
        <taxon>Vertebrata</taxon>
        <taxon>Euteleostomi</taxon>
        <taxon>Actinopterygii</taxon>
        <taxon>Neopterygii</taxon>
        <taxon>Teleostei</taxon>
        <taxon>Neoteleostei</taxon>
        <taxon>Acanthomorphata</taxon>
        <taxon>Gobiaria</taxon>
        <taxon>Gobiiformes</taxon>
        <taxon>Gobioidei</taxon>
        <taxon>Gobiidae</taxon>
        <taxon>Gobionellinae</taxon>
        <taxon>Mugilogobius</taxon>
    </lineage>
</organism>
<gene>
    <name evidence="2" type="ORF">WMY93_015954</name>
</gene>
<accession>A0AAW0NU51</accession>
<dbReference type="Proteomes" id="UP001460270">
    <property type="component" value="Unassembled WGS sequence"/>
</dbReference>
<evidence type="ECO:0000313" key="2">
    <source>
        <dbReference type="EMBL" id="KAK7907342.1"/>
    </source>
</evidence>
<evidence type="ECO:0000313" key="3">
    <source>
        <dbReference type="Proteomes" id="UP001460270"/>
    </source>
</evidence>